<name>A0ABW0PSH0_9HYPH</name>
<dbReference type="Gene3D" id="2.40.30.10">
    <property type="entry name" value="Translation factors"/>
    <property type="match status" value="1"/>
</dbReference>
<evidence type="ECO:0000313" key="4">
    <source>
        <dbReference type="Proteomes" id="UP001596150"/>
    </source>
</evidence>
<dbReference type="CDD" id="cd06193">
    <property type="entry name" value="siderophore_interacting"/>
    <property type="match status" value="1"/>
</dbReference>
<dbReference type="Gene3D" id="3.40.50.80">
    <property type="entry name" value="Nucleotide-binding domain of ferredoxin-NADP reductase (FNR) module"/>
    <property type="match status" value="1"/>
</dbReference>
<dbReference type="SUPFAM" id="SSF63380">
    <property type="entry name" value="Riboflavin synthase domain-like"/>
    <property type="match status" value="1"/>
</dbReference>
<reference evidence="4" key="1">
    <citation type="journal article" date="2019" name="Int. J. Syst. Evol. Microbiol.">
        <title>The Global Catalogue of Microorganisms (GCM) 10K type strain sequencing project: providing services to taxonomists for standard genome sequencing and annotation.</title>
        <authorList>
            <consortium name="The Broad Institute Genomics Platform"/>
            <consortium name="The Broad Institute Genome Sequencing Center for Infectious Disease"/>
            <person name="Wu L."/>
            <person name="Ma J."/>
        </authorList>
    </citation>
    <scope>NUCLEOTIDE SEQUENCE [LARGE SCALE GENOMIC DNA]</scope>
    <source>
        <strain evidence="4">KACC 12633</strain>
    </source>
</reference>
<dbReference type="Pfam" id="PF08021">
    <property type="entry name" value="FAD_binding_9"/>
    <property type="match status" value="1"/>
</dbReference>
<gene>
    <name evidence="3" type="ORF">ACFPP9_06250</name>
</gene>
<evidence type="ECO:0000313" key="3">
    <source>
        <dbReference type="EMBL" id="MFC5515365.1"/>
    </source>
</evidence>
<dbReference type="PANTHER" id="PTHR30157:SF0">
    <property type="entry name" value="NADPH-DEPENDENT FERRIC-CHELATE REDUCTASE"/>
    <property type="match status" value="1"/>
</dbReference>
<accession>A0ABW0PSH0</accession>
<dbReference type="Gene3D" id="3.30.310.50">
    <property type="entry name" value="Alpha-D-phosphohexomutase, C-terminal domain"/>
    <property type="match status" value="1"/>
</dbReference>
<dbReference type="Pfam" id="PF09981">
    <property type="entry name" value="DUF2218"/>
    <property type="match status" value="1"/>
</dbReference>
<proteinExistence type="inferred from homology"/>
<dbReference type="InterPro" id="IPR039261">
    <property type="entry name" value="FNR_nucleotide-bd"/>
</dbReference>
<organism evidence="3 4">
    <name type="scientific">Kaistia terrae</name>
    <dbReference type="NCBI Taxonomy" id="537017"/>
    <lineage>
        <taxon>Bacteria</taxon>
        <taxon>Pseudomonadati</taxon>
        <taxon>Pseudomonadota</taxon>
        <taxon>Alphaproteobacteria</taxon>
        <taxon>Hyphomicrobiales</taxon>
        <taxon>Kaistiaceae</taxon>
        <taxon>Kaistia</taxon>
    </lineage>
</organism>
<protein>
    <submittedName>
        <fullName evidence="3">DUF2218 domain-containing protein</fullName>
    </submittedName>
</protein>
<dbReference type="Proteomes" id="UP001596150">
    <property type="component" value="Unassembled WGS sequence"/>
</dbReference>
<comment type="caution">
    <text evidence="3">The sequence shown here is derived from an EMBL/GenBank/DDBJ whole genome shotgun (WGS) entry which is preliminary data.</text>
</comment>
<feature type="domain" description="FAD-binding FR-type" evidence="2">
    <location>
        <begin position="103"/>
        <end position="227"/>
    </location>
</feature>
<dbReference type="EMBL" id="JBHSML010000003">
    <property type="protein sequence ID" value="MFC5515365.1"/>
    <property type="molecule type" value="Genomic_DNA"/>
</dbReference>
<dbReference type="InterPro" id="IPR007037">
    <property type="entry name" value="SIP_rossman_dom"/>
</dbReference>
<sequence>MLSSQATIRLKNPAKVLDALQAHLAEHDIAVVGQQDHRVATLPYGGEVIFQSAPSELSLEARAPSQSGLEDVTSFLASHVLEFAHPERPAIQWTGFSDRQAFADFREMRVVRVVDLTPHMRRITLKGQDLTRFSTDENFHVRLYFPKDPAEPGWPVRGADGLGIAEDPARKPDVRKYTIRSIDLDTSEVDIDFVLHAIPGPGSDWAKSAEPGALVGMAGPGGRGIRPADWYLLVGDETALPAIARALENMPPSAKGHVLLEIEPGDDAVPLAAPEGIQVQWISRNGSQNPIVDEVQRIAIPSDRNVFCWAGTEFDAIQKIRTHWRDTCKLGKSEQLAVAYWRRGTADE</sequence>
<dbReference type="PROSITE" id="PS51384">
    <property type="entry name" value="FAD_FR"/>
    <property type="match status" value="1"/>
</dbReference>
<dbReference type="InterPro" id="IPR014543">
    <property type="entry name" value="UCP028291"/>
</dbReference>
<dbReference type="PANTHER" id="PTHR30157">
    <property type="entry name" value="FERRIC REDUCTASE, NADPH-DEPENDENT"/>
    <property type="match status" value="1"/>
</dbReference>
<dbReference type="InterPro" id="IPR017927">
    <property type="entry name" value="FAD-bd_FR_type"/>
</dbReference>
<dbReference type="RefSeq" id="WP_266342379.1">
    <property type="nucleotide sequence ID" value="NZ_JAPKNH010000001.1"/>
</dbReference>
<dbReference type="Pfam" id="PF04954">
    <property type="entry name" value="SIP"/>
    <property type="match status" value="1"/>
</dbReference>
<dbReference type="InterPro" id="IPR039374">
    <property type="entry name" value="SIP_fam"/>
</dbReference>
<evidence type="ECO:0000256" key="1">
    <source>
        <dbReference type="ARBA" id="ARBA00035644"/>
    </source>
</evidence>
<comment type="similarity">
    <text evidence="1">Belongs to the SIP oxidoreductase family.</text>
</comment>
<dbReference type="InterPro" id="IPR017938">
    <property type="entry name" value="Riboflavin_synthase-like_b-brl"/>
</dbReference>
<dbReference type="InterPro" id="IPR013113">
    <property type="entry name" value="SIP_FAD-bd"/>
</dbReference>
<keyword evidence="4" id="KW-1185">Reference proteome</keyword>
<evidence type="ECO:0000259" key="2">
    <source>
        <dbReference type="PROSITE" id="PS51384"/>
    </source>
</evidence>